<sequence length="272" mass="29223">MHPPRILLGVNIDHIATLRQARGTRYPDPVQAALLAEEAGADGITVHLREDRRHIQPRDVRLLAEVLNTRMNLEMAVTEEMLVLAEEIRPAHVCLVPEKREELTTEGGLDVVGGFDHIANACQRLSAAGCDVSLFIDPDNAQIDAAIRAGAPTIELHTGAYAEAKPGSTAAIAEYERLSTAAIHAVSAGLVVNAGHGLHYHNVEAIAALPGVNELNIGHAIIARALFVGLKDAIQEMKRLIIAGQEAGLMAALDAHEHVHEHEHKHDGCCSH</sequence>
<evidence type="ECO:0000256" key="1">
    <source>
        <dbReference type="ARBA" id="ARBA00022490"/>
    </source>
</evidence>
<keyword evidence="1 4" id="KW-0963">Cytoplasm</keyword>
<dbReference type="RefSeq" id="WP_095603117.1">
    <property type="nucleotide sequence ID" value="NZ_NSKA01000002.1"/>
</dbReference>
<dbReference type="EMBL" id="NSKA01000002">
    <property type="protein sequence ID" value="PAU72756.1"/>
    <property type="molecule type" value="Genomic_DNA"/>
</dbReference>
<dbReference type="NCBIfam" id="TIGR00559">
    <property type="entry name" value="pdxJ"/>
    <property type="match status" value="1"/>
</dbReference>
<protein>
    <recommendedName>
        <fullName evidence="4 5">Pyridoxine 5'-phosphate synthase</fullName>
        <shortName evidence="4">PNP synthase</shortName>
        <ecNumber evidence="4 5">2.6.99.2</ecNumber>
    </recommendedName>
</protein>
<dbReference type="HAMAP" id="MF_00279">
    <property type="entry name" value="PdxJ"/>
    <property type="match status" value="1"/>
</dbReference>
<evidence type="ECO:0000313" key="6">
    <source>
        <dbReference type="EMBL" id="PAU72756.1"/>
    </source>
</evidence>
<evidence type="ECO:0000256" key="4">
    <source>
        <dbReference type="HAMAP-Rule" id="MF_00279"/>
    </source>
</evidence>
<dbReference type="Gene3D" id="3.20.20.70">
    <property type="entry name" value="Aldolase class I"/>
    <property type="match status" value="1"/>
</dbReference>
<dbReference type="NCBIfam" id="NF003625">
    <property type="entry name" value="PRK05265.1-3"/>
    <property type="match status" value="1"/>
</dbReference>
<comment type="caution">
    <text evidence="6">The sequence shown here is derived from an EMBL/GenBank/DDBJ whole genome shotgun (WGS) entry which is preliminary data.</text>
</comment>
<feature type="binding site" evidence="4">
    <location>
        <begin position="218"/>
        <end position="219"/>
    </location>
    <ligand>
        <name>3-amino-2-oxopropyl phosphate</name>
        <dbReference type="ChEBI" id="CHEBI:57279"/>
    </ligand>
</feature>
<comment type="subunit">
    <text evidence="4">Homooctamer; tetramer of dimers.</text>
</comment>
<comment type="subcellular location">
    <subcellularLocation>
        <location evidence="4">Cytoplasm</location>
    </subcellularLocation>
</comment>
<name>A0ABX4HLF4_9GAMM</name>
<evidence type="ECO:0000256" key="2">
    <source>
        <dbReference type="ARBA" id="ARBA00022679"/>
    </source>
</evidence>
<dbReference type="PANTHER" id="PTHR30456">
    <property type="entry name" value="PYRIDOXINE 5'-PHOSPHATE SYNTHASE"/>
    <property type="match status" value="1"/>
</dbReference>
<organism evidence="6 7">
    <name type="scientific">Vreelandella alkaliphila</name>
    <dbReference type="NCBI Taxonomy" id="272774"/>
    <lineage>
        <taxon>Bacteria</taxon>
        <taxon>Pseudomonadati</taxon>
        <taxon>Pseudomonadota</taxon>
        <taxon>Gammaproteobacteria</taxon>
        <taxon>Oceanospirillales</taxon>
        <taxon>Halomonadaceae</taxon>
        <taxon>Vreelandella</taxon>
    </lineage>
</organism>
<dbReference type="NCBIfam" id="NF003623">
    <property type="entry name" value="PRK05265.1-1"/>
    <property type="match status" value="1"/>
</dbReference>
<feature type="binding site" evidence="4">
    <location>
        <begin position="13"/>
        <end position="14"/>
    </location>
    <ligand>
        <name>1-deoxy-D-xylulose 5-phosphate</name>
        <dbReference type="ChEBI" id="CHEBI:57792"/>
    </ligand>
</feature>
<dbReference type="PANTHER" id="PTHR30456:SF0">
    <property type="entry name" value="PYRIDOXINE 5'-PHOSPHATE SYNTHASE"/>
    <property type="match status" value="1"/>
</dbReference>
<gene>
    <name evidence="4" type="primary">pdxJ</name>
    <name evidence="6" type="ORF">CK497_06475</name>
</gene>
<feature type="active site" description="Proton donor" evidence="4">
    <location>
        <position position="196"/>
    </location>
</feature>
<proteinExistence type="inferred from homology"/>
<dbReference type="NCBIfam" id="NF003627">
    <property type="entry name" value="PRK05265.1-5"/>
    <property type="match status" value="1"/>
</dbReference>
<reference evidence="6 7" key="1">
    <citation type="submission" date="2017-08" db="EMBL/GenBank/DDBJ databases">
        <title>Halomonas binhaiensis sp. nov., isolated from saline alkaline soil.</title>
        <authorList>
            <person name="Wang D."/>
            <person name="Zhang G."/>
        </authorList>
    </citation>
    <scope>NUCLEOTIDE SEQUENCE [LARGE SCALE GENOMIC DNA]</scope>
    <source>
        <strain evidence="6 7">WN018</strain>
    </source>
</reference>
<dbReference type="InterPro" id="IPR036130">
    <property type="entry name" value="Pyridoxine-5'_phos_synth"/>
</dbReference>
<dbReference type="EC" id="2.6.99.2" evidence="4 5"/>
<evidence type="ECO:0000313" key="7">
    <source>
        <dbReference type="Proteomes" id="UP000218675"/>
    </source>
</evidence>
<keyword evidence="2 4" id="KW-0808">Transferase</keyword>
<feature type="binding site" evidence="4">
    <location>
        <position position="197"/>
    </location>
    <ligand>
        <name>3-amino-2-oxopropyl phosphate</name>
        <dbReference type="ChEBI" id="CHEBI:57279"/>
    </ligand>
</feature>
<dbReference type="Proteomes" id="UP000218675">
    <property type="component" value="Unassembled WGS sequence"/>
</dbReference>
<dbReference type="CDD" id="cd00003">
    <property type="entry name" value="PNPsynthase"/>
    <property type="match status" value="1"/>
</dbReference>
<feature type="binding site" evidence="4">
    <location>
        <position position="22"/>
    </location>
    <ligand>
        <name>3-amino-2-oxopropyl phosphate</name>
        <dbReference type="ChEBI" id="CHEBI:57279"/>
    </ligand>
</feature>
<feature type="active site" description="Proton acceptor" evidence="4">
    <location>
        <position position="47"/>
    </location>
</feature>
<evidence type="ECO:0000256" key="5">
    <source>
        <dbReference type="NCBIfam" id="TIGR00559"/>
    </source>
</evidence>
<comment type="catalytic activity">
    <reaction evidence="4">
        <text>3-amino-2-oxopropyl phosphate + 1-deoxy-D-xylulose 5-phosphate = pyridoxine 5'-phosphate + phosphate + 2 H2O + H(+)</text>
        <dbReference type="Rhea" id="RHEA:15265"/>
        <dbReference type="ChEBI" id="CHEBI:15377"/>
        <dbReference type="ChEBI" id="CHEBI:15378"/>
        <dbReference type="ChEBI" id="CHEBI:43474"/>
        <dbReference type="ChEBI" id="CHEBI:57279"/>
        <dbReference type="ChEBI" id="CHEBI:57792"/>
        <dbReference type="ChEBI" id="CHEBI:58589"/>
        <dbReference type="EC" id="2.6.99.2"/>
    </reaction>
</comment>
<dbReference type="InterPro" id="IPR013785">
    <property type="entry name" value="Aldolase_TIM"/>
</dbReference>
<feature type="active site" description="Proton acceptor" evidence="4">
    <location>
        <position position="74"/>
    </location>
</feature>
<feature type="binding site" evidence="4">
    <location>
        <position position="49"/>
    </location>
    <ligand>
        <name>1-deoxy-D-xylulose 5-phosphate</name>
        <dbReference type="ChEBI" id="CHEBI:57792"/>
    </ligand>
</feature>
<comment type="similarity">
    <text evidence="4">Belongs to the PNP synthase family.</text>
</comment>
<comment type="function">
    <text evidence="4">Catalyzes the complicated ring closure reaction between the two acyclic compounds 1-deoxy-D-xylulose-5-phosphate (DXP) and 3-amino-2-oxopropyl phosphate (1-amino-acetone-3-phosphate or AAP) to form pyridoxine 5'-phosphate (PNP) and inorganic phosphate.</text>
</comment>
<dbReference type="InterPro" id="IPR004569">
    <property type="entry name" value="PyrdxlP_synth_PdxJ"/>
</dbReference>
<dbReference type="SUPFAM" id="SSF63892">
    <property type="entry name" value="Pyridoxine 5'-phosphate synthase"/>
    <property type="match status" value="1"/>
</dbReference>
<dbReference type="Pfam" id="PF03740">
    <property type="entry name" value="PdxJ"/>
    <property type="match status" value="1"/>
</dbReference>
<feature type="binding site" evidence="4">
    <location>
        <position position="11"/>
    </location>
    <ligand>
        <name>3-amino-2-oxopropyl phosphate</name>
        <dbReference type="ChEBI" id="CHEBI:57279"/>
    </ligand>
</feature>
<feature type="binding site" evidence="4">
    <location>
        <position position="54"/>
    </location>
    <ligand>
        <name>1-deoxy-D-xylulose 5-phosphate</name>
        <dbReference type="ChEBI" id="CHEBI:57792"/>
    </ligand>
</feature>
<evidence type="ECO:0000256" key="3">
    <source>
        <dbReference type="ARBA" id="ARBA00023096"/>
    </source>
</evidence>
<accession>A0ABX4HLF4</accession>
<comment type="pathway">
    <text evidence="4">Cofactor biosynthesis; pyridoxine 5'-phosphate biosynthesis; pyridoxine 5'-phosphate from D-erythrose 4-phosphate: step 5/5.</text>
</comment>
<keyword evidence="3 4" id="KW-0664">Pyridoxine biosynthesis</keyword>
<feature type="site" description="Transition state stabilizer" evidence="4">
    <location>
        <position position="155"/>
    </location>
</feature>
<keyword evidence="7" id="KW-1185">Reference proteome</keyword>
<feature type="binding site" evidence="4">
    <location>
        <position position="104"/>
    </location>
    <ligand>
        <name>1-deoxy-D-xylulose 5-phosphate</name>
        <dbReference type="ChEBI" id="CHEBI:57792"/>
    </ligand>
</feature>